<dbReference type="EMBL" id="CP116967">
    <property type="protein sequence ID" value="WNM59433.1"/>
    <property type="molecule type" value="Genomic_DNA"/>
</dbReference>
<organism evidence="2 3">
    <name type="scientific">Candidatus Nitrospira allomarina</name>
    <dbReference type="NCBI Taxonomy" id="3020900"/>
    <lineage>
        <taxon>Bacteria</taxon>
        <taxon>Pseudomonadati</taxon>
        <taxon>Nitrospirota</taxon>
        <taxon>Nitrospiria</taxon>
        <taxon>Nitrospirales</taxon>
        <taxon>Nitrospiraceae</taxon>
        <taxon>Nitrospira</taxon>
    </lineage>
</organism>
<evidence type="ECO:0000313" key="2">
    <source>
        <dbReference type="EMBL" id="WNM59433.1"/>
    </source>
</evidence>
<name>A0AA96GIA9_9BACT</name>
<dbReference type="KEGG" id="nall:PP769_06620"/>
<sequence>MKSLMVYMAVFVLGVGLGLGAPFLAARYAQPYIPQFLQETVHPLTGTVTHKERQQDRLLMTVTTPNGTILATFRKQVPEIDLLVEEQDSVTLDVKQYEPFVTDPPVIKVNKLTRQVPEKPAQPSQSSIEPEPLPDSPLNQVPASGEPSEDTEPSHLPLN</sequence>
<protein>
    <submittedName>
        <fullName evidence="2">Uncharacterized protein</fullName>
    </submittedName>
</protein>
<accession>A0AA96GIA9</accession>
<dbReference type="Proteomes" id="UP001302719">
    <property type="component" value="Chromosome"/>
</dbReference>
<evidence type="ECO:0000313" key="3">
    <source>
        <dbReference type="Proteomes" id="UP001302719"/>
    </source>
</evidence>
<feature type="region of interest" description="Disordered" evidence="1">
    <location>
        <begin position="111"/>
        <end position="159"/>
    </location>
</feature>
<gene>
    <name evidence="2" type="ORF">PP769_06620</name>
</gene>
<proteinExistence type="predicted"/>
<evidence type="ECO:0000256" key="1">
    <source>
        <dbReference type="SAM" id="MobiDB-lite"/>
    </source>
</evidence>
<reference evidence="2 3" key="1">
    <citation type="submission" date="2023-01" db="EMBL/GenBank/DDBJ databases">
        <title>Cultivation and genomic characterization of new, ubiquitous marine nitrite-oxidizing bacteria from the Nitrospirales.</title>
        <authorList>
            <person name="Mueller A.J."/>
            <person name="Daebeler A."/>
            <person name="Herbold C.W."/>
            <person name="Kirkegaard R.H."/>
            <person name="Daims H."/>
        </authorList>
    </citation>
    <scope>NUCLEOTIDE SEQUENCE [LARGE SCALE GENOMIC DNA]</scope>
    <source>
        <strain evidence="2 3">VA</strain>
    </source>
</reference>
<keyword evidence="3" id="KW-1185">Reference proteome</keyword>
<dbReference type="AlphaFoldDB" id="A0AA96GIA9"/>
<dbReference type="RefSeq" id="WP_312646180.1">
    <property type="nucleotide sequence ID" value="NZ_CP116967.1"/>
</dbReference>